<dbReference type="Proteomes" id="UP000186112">
    <property type="component" value="Unassembled WGS sequence"/>
</dbReference>
<evidence type="ECO:0000313" key="2">
    <source>
        <dbReference type="EMBL" id="OLS03558.1"/>
    </source>
</evidence>
<gene>
    <name evidence="2" type="ORF">TICRE_04150</name>
</gene>
<evidence type="ECO:0000256" key="1">
    <source>
        <dbReference type="SAM" id="Coils"/>
    </source>
</evidence>
<comment type="caution">
    <text evidence="2">The sequence shown here is derived from an EMBL/GenBank/DDBJ whole genome shotgun (WGS) entry which is preliminary data.</text>
</comment>
<evidence type="ECO:0008006" key="4">
    <source>
        <dbReference type="Google" id="ProtNLM"/>
    </source>
</evidence>
<name>A0A1U7M8N4_TISCR</name>
<protein>
    <recommendedName>
        <fullName evidence="4">Antirestriction protein (ArdA)</fullName>
    </recommendedName>
</protein>
<evidence type="ECO:0000313" key="3">
    <source>
        <dbReference type="Proteomes" id="UP000186112"/>
    </source>
</evidence>
<dbReference type="AlphaFoldDB" id="A0A1U7M8N4"/>
<sequence length="339" mass="39533">MKNLDDLINSLEKNQEELEYLQDRFKELSVKERSILEGAVELNKVNNAADLINITEQLYRFDYYHNVADERSLGEYVAKYKEHARDEALKFINTEKLGREYHEDFQGTFTNKGYVIPRGIIKQIYDGTNIDELSKGDWAVKLKLSSKHNHEGVWVNLPDYERSTGELDELELALDSLGIEDVNKAKLEDVKCILPNIKDLIEQYESIEELIIDGNNLGYLLDESYDDKDFFLEHFKSAMELENCTRLDYALDISQNLDCYDYLPKTADLERYGRFVADRDKIVKDGTILGDNFDYVKYAKADIEKEELVSCKYGFIKRNDEKFHYQLSKEPANISLLME</sequence>
<proteinExistence type="predicted"/>
<keyword evidence="3" id="KW-1185">Reference proteome</keyword>
<accession>A0A1U7M8N4</accession>
<dbReference type="OrthoDB" id="1733755at2"/>
<keyword evidence="1" id="KW-0175">Coiled coil</keyword>
<reference evidence="2 3" key="1">
    <citation type="submission" date="2016-02" db="EMBL/GenBank/DDBJ databases">
        <title>Genome sequence of Tissierella creatinophila DSM 6911.</title>
        <authorList>
            <person name="Poehlein A."/>
            <person name="Daniel R."/>
        </authorList>
    </citation>
    <scope>NUCLEOTIDE SEQUENCE [LARGE SCALE GENOMIC DNA]</scope>
    <source>
        <strain evidence="2 3">DSM 6911</strain>
    </source>
</reference>
<feature type="coiled-coil region" evidence="1">
    <location>
        <begin position="1"/>
        <end position="31"/>
    </location>
</feature>
<organism evidence="2 3">
    <name type="scientific">Tissierella creatinophila DSM 6911</name>
    <dbReference type="NCBI Taxonomy" id="1123403"/>
    <lineage>
        <taxon>Bacteria</taxon>
        <taxon>Bacillati</taxon>
        <taxon>Bacillota</taxon>
        <taxon>Tissierellia</taxon>
        <taxon>Tissierellales</taxon>
        <taxon>Tissierellaceae</taxon>
        <taxon>Tissierella</taxon>
    </lineage>
</organism>
<dbReference type="EMBL" id="LTDM01000005">
    <property type="protein sequence ID" value="OLS03558.1"/>
    <property type="molecule type" value="Genomic_DNA"/>
</dbReference>
<dbReference type="RefSeq" id="WP_075724634.1">
    <property type="nucleotide sequence ID" value="NZ_LTDM01000005.1"/>
</dbReference>